<dbReference type="Gene3D" id="2.70.100.10">
    <property type="entry name" value="Glycoside hydrolase, family 7, domain"/>
    <property type="match status" value="1"/>
</dbReference>
<dbReference type="AlphaFoldDB" id="A0A0G4N1S8"/>
<accession>A0A0G4N1S8</accession>
<keyword evidence="6" id="KW-0136">Cellulose degradation</keyword>
<protein>
    <recommendedName>
        <fullName evidence="3">cellulose 1,4-beta-cellobiosidase (non-reducing end)</fullName>
        <ecNumber evidence="3">3.2.1.91</ecNumber>
    </recommendedName>
</protein>
<feature type="non-terminal residue" evidence="11">
    <location>
        <position position="112"/>
    </location>
</feature>
<dbReference type="GO" id="GO:0030245">
    <property type="term" value="P:cellulose catabolic process"/>
    <property type="evidence" value="ECO:0007669"/>
    <property type="project" value="UniProtKB-KW"/>
</dbReference>
<dbReference type="Pfam" id="PF00840">
    <property type="entry name" value="Glyco_hydro_7"/>
    <property type="match status" value="1"/>
</dbReference>
<evidence type="ECO:0000313" key="11">
    <source>
        <dbReference type="EMBL" id="CRK40294.1"/>
    </source>
</evidence>
<keyword evidence="5" id="KW-0378">Hydrolase</keyword>
<name>A0A0G4N1S8_VERLO</name>
<evidence type="ECO:0000256" key="1">
    <source>
        <dbReference type="ARBA" id="ARBA00001641"/>
    </source>
</evidence>
<evidence type="ECO:0000256" key="3">
    <source>
        <dbReference type="ARBA" id="ARBA00012561"/>
    </source>
</evidence>
<reference evidence="12" key="1">
    <citation type="submission" date="2015-05" db="EMBL/GenBank/DDBJ databases">
        <authorList>
            <person name="Fogelqvist Johan"/>
        </authorList>
    </citation>
    <scope>NUCLEOTIDE SEQUENCE [LARGE SCALE GENOMIC DNA]</scope>
</reference>
<feature type="region of interest" description="Disordered" evidence="10">
    <location>
        <begin position="1"/>
        <end position="20"/>
    </location>
</feature>
<evidence type="ECO:0000256" key="6">
    <source>
        <dbReference type="ARBA" id="ARBA00023001"/>
    </source>
</evidence>
<keyword evidence="4" id="KW-0732">Signal</keyword>
<proteinExistence type="inferred from homology"/>
<evidence type="ECO:0000256" key="7">
    <source>
        <dbReference type="ARBA" id="ARBA00023277"/>
    </source>
</evidence>
<keyword evidence="8" id="KW-0326">Glycosidase</keyword>
<evidence type="ECO:0000313" key="12">
    <source>
        <dbReference type="Proteomes" id="UP000045706"/>
    </source>
</evidence>
<dbReference type="EMBL" id="CVQI01032023">
    <property type="protein sequence ID" value="CRK40294.1"/>
    <property type="molecule type" value="Genomic_DNA"/>
</dbReference>
<dbReference type="Proteomes" id="UP000045706">
    <property type="component" value="Unassembled WGS sequence"/>
</dbReference>
<feature type="non-terminal residue" evidence="11">
    <location>
        <position position="1"/>
    </location>
</feature>
<dbReference type="InterPro" id="IPR037019">
    <property type="entry name" value="Glyco_hydro_7_sf"/>
</dbReference>
<evidence type="ECO:0000256" key="10">
    <source>
        <dbReference type="SAM" id="MobiDB-lite"/>
    </source>
</evidence>
<keyword evidence="9" id="KW-0624">Polysaccharide degradation</keyword>
<keyword evidence="7" id="KW-0119">Carbohydrate metabolism</keyword>
<evidence type="ECO:0000256" key="5">
    <source>
        <dbReference type="ARBA" id="ARBA00022801"/>
    </source>
</evidence>
<dbReference type="PANTHER" id="PTHR33753:SF2">
    <property type="entry name" value="GLYCOSIDE HYDROLASE FAMILY 7 PROTEIN"/>
    <property type="match status" value="1"/>
</dbReference>
<dbReference type="SUPFAM" id="SSF49899">
    <property type="entry name" value="Concanavalin A-like lectins/glucanases"/>
    <property type="match status" value="1"/>
</dbReference>
<evidence type="ECO:0000256" key="8">
    <source>
        <dbReference type="ARBA" id="ARBA00023295"/>
    </source>
</evidence>
<sequence>NDEVIEVPVPNSEGVPSDSNTVNPEYCTAYNIAWDERDRQAEIGGFGALNSALALPMDNNYHVCGDGAIECGGTYSQDRFAGKCDANGCDYNPYRLGNPEFYGKNKVVNTNE</sequence>
<comment type="similarity">
    <text evidence="2">Belongs to the glycosyl hydrolase 7 (cellulase C) family.</text>
</comment>
<gene>
    <name evidence="11" type="ORF">BN1723_018767</name>
</gene>
<dbReference type="GO" id="GO:0016162">
    <property type="term" value="F:cellulose 1,4-beta-cellobiosidase activity"/>
    <property type="evidence" value="ECO:0007669"/>
    <property type="project" value="UniProtKB-EC"/>
</dbReference>
<dbReference type="EC" id="3.2.1.91" evidence="3"/>
<dbReference type="InterPro" id="IPR013320">
    <property type="entry name" value="ConA-like_dom_sf"/>
</dbReference>
<comment type="catalytic activity">
    <reaction evidence="1">
        <text>Hydrolysis of (1-&gt;4)-beta-D-glucosidic linkages in cellulose and cellotetraose, releasing cellobiose from the non-reducing ends of the chains.</text>
        <dbReference type="EC" id="3.2.1.91"/>
    </reaction>
</comment>
<evidence type="ECO:0000256" key="9">
    <source>
        <dbReference type="ARBA" id="ARBA00023326"/>
    </source>
</evidence>
<evidence type="ECO:0000256" key="2">
    <source>
        <dbReference type="ARBA" id="ARBA00006044"/>
    </source>
</evidence>
<evidence type="ECO:0000256" key="4">
    <source>
        <dbReference type="ARBA" id="ARBA00022729"/>
    </source>
</evidence>
<dbReference type="InterPro" id="IPR001722">
    <property type="entry name" value="Glyco_hydro_7"/>
</dbReference>
<organism evidence="11 12">
    <name type="scientific">Verticillium longisporum</name>
    <name type="common">Verticillium dahliae var. longisporum</name>
    <dbReference type="NCBI Taxonomy" id="100787"/>
    <lineage>
        <taxon>Eukaryota</taxon>
        <taxon>Fungi</taxon>
        <taxon>Dikarya</taxon>
        <taxon>Ascomycota</taxon>
        <taxon>Pezizomycotina</taxon>
        <taxon>Sordariomycetes</taxon>
        <taxon>Hypocreomycetidae</taxon>
        <taxon>Glomerellales</taxon>
        <taxon>Plectosphaerellaceae</taxon>
        <taxon>Verticillium</taxon>
    </lineage>
</organism>
<dbReference type="PANTHER" id="PTHR33753">
    <property type="entry name" value="1,4-BETA-D-GLUCAN CELLOBIOHYDROLASE B"/>
    <property type="match status" value="1"/>
</dbReference>